<evidence type="ECO:0000259" key="1">
    <source>
        <dbReference type="Pfam" id="PF13518"/>
    </source>
</evidence>
<evidence type="ECO:0000313" key="3">
    <source>
        <dbReference type="Proteomes" id="UP000474967"/>
    </source>
</evidence>
<dbReference type="SUPFAM" id="SSF46689">
    <property type="entry name" value="Homeodomain-like"/>
    <property type="match status" value="1"/>
</dbReference>
<evidence type="ECO:0000313" key="2">
    <source>
        <dbReference type="EMBL" id="NEN07957.1"/>
    </source>
</evidence>
<accession>A0A6L9Y3P7</accession>
<proteinExistence type="predicted"/>
<organism evidence="2 3">
    <name type="scientific">Leifsonia tongyongensis</name>
    <dbReference type="NCBI Taxonomy" id="1268043"/>
    <lineage>
        <taxon>Bacteria</taxon>
        <taxon>Bacillati</taxon>
        <taxon>Actinomycetota</taxon>
        <taxon>Actinomycetes</taxon>
        <taxon>Micrococcales</taxon>
        <taxon>Microbacteriaceae</taxon>
        <taxon>Leifsonia</taxon>
    </lineage>
</organism>
<gene>
    <name evidence="2" type="ORF">G3T36_19035</name>
</gene>
<dbReference type="InterPro" id="IPR009057">
    <property type="entry name" value="Homeodomain-like_sf"/>
</dbReference>
<dbReference type="RefSeq" id="WP_163291430.1">
    <property type="nucleotide sequence ID" value="NZ_JAAGWY010000005.1"/>
</dbReference>
<feature type="domain" description="Insertion element IS150 protein InsJ-like helix-turn-helix" evidence="1">
    <location>
        <begin position="5"/>
        <end position="54"/>
    </location>
</feature>
<comment type="caution">
    <text evidence="2">The sequence shown here is derived from an EMBL/GenBank/DDBJ whole genome shotgun (WGS) entry which is preliminary data.</text>
</comment>
<sequence length="73" mass="8205">MSRARVAVLKIVSKQLTVTAAAAEYGFSRRHLHRLLARYRDAGLDAVEPRSRAPLTSPHRVTAEVVDRIVQLR</sequence>
<protein>
    <submittedName>
        <fullName evidence="2">Helix-turn-helix domain-containing protein</fullName>
    </submittedName>
</protein>
<dbReference type="InterPro" id="IPR055247">
    <property type="entry name" value="InsJ-like_HTH"/>
</dbReference>
<dbReference type="EMBL" id="JAAGWY010000005">
    <property type="protein sequence ID" value="NEN07957.1"/>
    <property type="molecule type" value="Genomic_DNA"/>
</dbReference>
<name>A0A6L9Y3P7_9MICO</name>
<reference evidence="2 3" key="1">
    <citation type="journal article" date="2014" name="J. Microbiol.">
        <title>Diaminobutyricibacter tongyongensis gen. nov., sp. nov. and Homoserinibacter gongjuensis gen. nov., sp. nov. belong to the family Microbacteriaceae.</title>
        <authorList>
            <person name="Kim S.J."/>
            <person name="Ahn J.H."/>
            <person name="Weon H.Y."/>
            <person name="Hamada M."/>
            <person name="Suzuki K."/>
            <person name="Kwon S.W."/>
        </authorList>
    </citation>
    <scope>NUCLEOTIDE SEQUENCE [LARGE SCALE GENOMIC DNA]</scope>
    <source>
        <strain evidence="2 3">NBRC 108724</strain>
    </source>
</reference>
<dbReference type="AlphaFoldDB" id="A0A6L9Y3P7"/>
<dbReference type="Proteomes" id="UP000474967">
    <property type="component" value="Unassembled WGS sequence"/>
</dbReference>
<dbReference type="Pfam" id="PF13518">
    <property type="entry name" value="HTH_28"/>
    <property type="match status" value="1"/>
</dbReference>
<keyword evidence="3" id="KW-1185">Reference proteome</keyword>
<feature type="non-terminal residue" evidence="2">
    <location>
        <position position="73"/>
    </location>
</feature>